<evidence type="ECO:0000259" key="5">
    <source>
        <dbReference type="SMART" id="SM00642"/>
    </source>
</evidence>
<dbReference type="SUPFAM" id="SSF51445">
    <property type="entry name" value="(Trans)glycosidases"/>
    <property type="match status" value="1"/>
</dbReference>
<dbReference type="Pfam" id="PF00128">
    <property type="entry name" value="Alpha-amylase"/>
    <property type="match status" value="2"/>
</dbReference>
<dbReference type="SUPFAM" id="SSF81296">
    <property type="entry name" value="E set domains"/>
    <property type="match status" value="1"/>
</dbReference>
<dbReference type="Gene3D" id="3.20.20.80">
    <property type="entry name" value="Glycosidases"/>
    <property type="match status" value="1"/>
</dbReference>
<proteinExistence type="inferred from homology"/>
<evidence type="ECO:0000256" key="4">
    <source>
        <dbReference type="SAM" id="MobiDB-lite"/>
    </source>
</evidence>
<dbReference type="InterPro" id="IPR013780">
    <property type="entry name" value="Glyco_hydro_b"/>
</dbReference>
<feature type="domain" description="Glycosyl hydrolase family 13 catalytic" evidence="5">
    <location>
        <begin position="184"/>
        <end position="568"/>
    </location>
</feature>
<gene>
    <name evidence="6" type="primary">glgX</name>
    <name evidence="6" type="ORF">FHY64_19045</name>
</gene>
<dbReference type="InterPro" id="IPR044505">
    <property type="entry name" value="GlgX_Isoamylase_N_E_set"/>
</dbReference>
<dbReference type="EMBL" id="VFFF01000004">
    <property type="protein sequence ID" value="TNY30677.1"/>
    <property type="molecule type" value="Genomic_DNA"/>
</dbReference>
<accession>A0A5C5GAU1</accession>
<dbReference type="InterPro" id="IPR013783">
    <property type="entry name" value="Ig-like_fold"/>
</dbReference>
<protein>
    <submittedName>
        <fullName evidence="6">Glycogen debranching protein GlgX</fullName>
    </submittedName>
</protein>
<dbReference type="InterPro" id="IPR004193">
    <property type="entry name" value="Glyco_hydro_13_N"/>
</dbReference>
<dbReference type="Proteomes" id="UP000314011">
    <property type="component" value="Unassembled WGS sequence"/>
</dbReference>
<evidence type="ECO:0000313" key="7">
    <source>
        <dbReference type="Proteomes" id="UP000314011"/>
    </source>
</evidence>
<name>A0A5C5GAU1_9RHOB</name>
<dbReference type="GO" id="GO:0004135">
    <property type="term" value="F:amylo-alpha-1,6-glucosidase activity"/>
    <property type="evidence" value="ECO:0007669"/>
    <property type="project" value="InterPro"/>
</dbReference>
<dbReference type="RefSeq" id="WP_140197472.1">
    <property type="nucleotide sequence ID" value="NZ_CP065915.1"/>
</dbReference>
<organism evidence="6 7">
    <name type="scientific">Pelagovum pacificum</name>
    <dbReference type="NCBI Taxonomy" id="2588711"/>
    <lineage>
        <taxon>Bacteria</taxon>
        <taxon>Pseudomonadati</taxon>
        <taxon>Pseudomonadota</taxon>
        <taxon>Alphaproteobacteria</taxon>
        <taxon>Rhodobacterales</taxon>
        <taxon>Paracoccaceae</taxon>
        <taxon>Pelagovum</taxon>
    </lineage>
</organism>
<dbReference type="CDD" id="cd02856">
    <property type="entry name" value="E_set_GDE_Isoamylase_N"/>
    <property type="match status" value="1"/>
</dbReference>
<dbReference type="InterPro" id="IPR011837">
    <property type="entry name" value="Glycogen_debranch_GlgX"/>
</dbReference>
<dbReference type="Gene3D" id="2.60.40.1180">
    <property type="entry name" value="Golgi alpha-mannosidase II"/>
    <property type="match status" value="1"/>
</dbReference>
<sequence>MAGNVTVQSGRPYPLGATFDGDGVNFAVFSQHATRMTLCLFDSSGNETLNVNLPECTGHVWHGYLPALQPGQLYGYRAHGPYRPDEGHRFNANKLLIDPYAKQLSGSVRWDGSLFGYDVNARHADLTFDTRDSANHMPRCVVTVDDDFDWQHDRRPDTPMEETVIYEAHVKGLTRMKEGVENPGTYLAMSSDPMLEHLTKLGITAIQIMPIHAFLDDEHLLEKSLKNYWGYQTIGFFAPEPRYMSGGQRNEVKEMIRRFHSAGIEVILDVVYNHTGEGNHLGPTLSFRGLDNLSYYRLAESARYYFNDSGTGNSLNTQHPMVLRMVLDSLRHWAEEYHVDGFRFDLGASLGRYGNGFDRNAPFFQAIAQDPVLSRLKMTGEPWDVGPGGYQLGAFPAPWAEHNDKYRDEVRSFWKGDADKIRTLSARIAGSAMHFDHDRRAASASVNFITCHDGFTLMDTVSYNEKHNEANGENNSDGHDHNASDNCGVEGPTDDAKINDLRARRRRNLLATLLLSQGTPMILSGDELGNSQGGNNNAYCQDNEIGWVDWSSTDPQFLDFARQIIAFRKSHPILRQKRFLHAQERLVDGVPDLFWRNADGSDMTPEDWADPERRHLIAEMRTASGTPEYATLEYAIMAVFNAGEALTVTLPKPQEGWIWIRELDTADPALGPFPVTKPLEVHENSVVALILRPE</sequence>
<dbReference type="InterPro" id="IPR017853">
    <property type="entry name" value="GH"/>
</dbReference>
<feature type="compositionally biased region" description="Basic and acidic residues" evidence="4">
    <location>
        <begin position="467"/>
        <end position="483"/>
    </location>
</feature>
<dbReference type="PANTHER" id="PTHR43002">
    <property type="entry name" value="GLYCOGEN DEBRANCHING ENZYME"/>
    <property type="match status" value="1"/>
</dbReference>
<dbReference type="CDD" id="cd11326">
    <property type="entry name" value="AmyAc_Glg_debranch"/>
    <property type="match status" value="1"/>
</dbReference>
<dbReference type="AlphaFoldDB" id="A0A5C5GAU1"/>
<dbReference type="InterPro" id="IPR006047">
    <property type="entry name" value="GH13_cat_dom"/>
</dbReference>
<dbReference type="OrthoDB" id="3236218at2"/>
<dbReference type="SMART" id="SM00642">
    <property type="entry name" value="Aamy"/>
    <property type="match status" value="1"/>
</dbReference>
<dbReference type="SUPFAM" id="SSF51011">
    <property type="entry name" value="Glycosyl hydrolase domain"/>
    <property type="match status" value="1"/>
</dbReference>
<keyword evidence="3" id="KW-0326">Glycosidase</keyword>
<comment type="similarity">
    <text evidence="1">Belongs to the glycosyl hydrolase 13 family.</text>
</comment>
<feature type="region of interest" description="Disordered" evidence="4">
    <location>
        <begin position="467"/>
        <end position="493"/>
    </location>
</feature>
<dbReference type="GO" id="GO:0005980">
    <property type="term" value="P:glycogen catabolic process"/>
    <property type="evidence" value="ECO:0007669"/>
    <property type="project" value="InterPro"/>
</dbReference>
<comment type="caution">
    <text evidence="6">The sequence shown here is derived from an EMBL/GenBank/DDBJ whole genome shotgun (WGS) entry which is preliminary data.</text>
</comment>
<dbReference type="InterPro" id="IPR014756">
    <property type="entry name" value="Ig_E-set"/>
</dbReference>
<dbReference type="NCBIfam" id="TIGR02100">
    <property type="entry name" value="glgX_debranch"/>
    <property type="match status" value="1"/>
</dbReference>
<keyword evidence="2" id="KW-0378">Hydrolase</keyword>
<keyword evidence="7" id="KW-1185">Reference proteome</keyword>
<evidence type="ECO:0000256" key="2">
    <source>
        <dbReference type="ARBA" id="ARBA00022801"/>
    </source>
</evidence>
<evidence type="ECO:0000256" key="3">
    <source>
        <dbReference type="ARBA" id="ARBA00023295"/>
    </source>
</evidence>
<dbReference type="Pfam" id="PF02922">
    <property type="entry name" value="CBM_48"/>
    <property type="match status" value="1"/>
</dbReference>
<evidence type="ECO:0000313" key="6">
    <source>
        <dbReference type="EMBL" id="TNY30677.1"/>
    </source>
</evidence>
<dbReference type="Gene3D" id="2.60.40.10">
    <property type="entry name" value="Immunoglobulins"/>
    <property type="match status" value="1"/>
</dbReference>
<evidence type="ECO:0000256" key="1">
    <source>
        <dbReference type="ARBA" id="ARBA00008061"/>
    </source>
</evidence>
<reference evidence="6 7" key="1">
    <citation type="submission" date="2019-06" db="EMBL/GenBank/DDBJ databases">
        <title>Genome of new Rhodobacteraceae sp. SM1903.</title>
        <authorList>
            <person name="Ren X."/>
        </authorList>
    </citation>
    <scope>NUCLEOTIDE SEQUENCE [LARGE SCALE GENOMIC DNA]</scope>
    <source>
        <strain evidence="6 7">SM1903</strain>
    </source>
</reference>